<evidence type="ECO:0000256" key="2">
    <source>
        <dbReference type="ARBA" id="ARBA00022694"/>
    </source>
</evidence>
<comment type="subcellular location">
    <subcellularLocation>
        <location evidence="3">Cytoplasm</location>
    </subcellularLocation>
</comment>
<protein>
    <recommendedName>
        <fullName evidence="3">Cytoplasmic tRNA 2-thiolation protein 2</fullName>
    </recommendedName>
</protein>
<comment type="similarity">
    <text evidence="3">Belongs to the CTU2/NCS2 family.</text>
</comment>
<dbReference type="HAMAP" id="MF_03054">
    <property type="entry name" value="CTU2"/>
    <property type="match status" value="1"/>
</dbReference>
<dbReference type="GO" id="GO:0005829">
    <property type="term" value="C:cytosol"/>
    <property type="evidence" value="ECO:0007669"/>
    <property type="project" value="TreeGrafter"/>
</dbReference>
<dbReference type="Gene3D" id="3.40.50.620">
    <property type="entry name" value="HUPs"/>
    <property type="match status" value="1"/>
</dbReference>
<reference evidence="4" key="1">
    <citation type="submission" date="2015-01" db="EMBL/GenBank/DDBJ databases">
        <title>Transcriptome Assembly of Fopius arisanus.</title>
        <authorList>
            <person name="Geib S."/>
        </authorList>
    </citation>
    <scope>NUCLEOTIDE SEQUENCE</scope>
</reference>
<accession>A0A0C9RFS3</accession>
<gene>
    <name evidence="4" type="primary">ctu2</name>
    <name evidence="4" type="ORF">g.64813</name>
</gene>
<evidence type="ECO:0000313" key="4">
    <source>
        <dbReference type="EMBL" id="JAG76982.1"/>
    </source>
</evidence>
<evidence type="ECO:0000256" key="1">
    <source>
        <dbReference type="ARBA" id="ARBA00022490"/>
    </source>
</evidence>
<dbReference type="EMBL" id="GBYB01007215">
    <property type="protein sequence ID" value="JAG76982.1"/>
    <property type="molecule type" value="Transcribed_RNA"/>
</dbReference>
<organism evidence="4">
    <name type="scientific">Fopius arisanus</name>
    <dbReference type="NCBI Taxonomy" id="64838"/>
    <lineage>
        <taxon>Eukaryota</taxon>
        <taxon>Metazoa</taxon>
        <taxon>Ecdysozoa</taxon>
        <taxon>Arthropoda</taxon>
        <taxon>Hexapoda</taxon>
        <taxon>Insecta</taxon>
        <taxon>Pterygota</taxon>
        <taxon>Neoptera</taxon>
        <taxon>Endopterygota</taxon>
        <taxon>Hymenoptera</taxon>
        <taxon>Apocrita</taxon>
        <taxon>Ichneumonoidea</taxon>
        <taxon>Braconidae</taxon>
        <taxon>Opiinae</taxon>
        <taxon>Fopius</taxon>
    </lineage>
</organism>
<keyword evidence="1 3" id="KW-0963">Cytoplasm</keyword>
<dbReference type="InterPro" id="IPR019407">
    <property type="entry name" value="CTU2"/>
</dbReference>
<dbReference type="SUPFAM" id="SSF52402">
    <property type="entry name" value="Adenine nucleotide alpha hydrolases-like"/>
    <property type="match status" value="1"/>
</dbReference>
<comment type="function">
    <text evidence="3">Plays a central role in 2-thiolation of mcm(5)S(2)U at tRNA wobble positions of tRNA(Lys), tRNA(Glu) and tRNA(Gln). May act by forming a heterodimer with NCS6/CTU1 that ligates sulfur from thiocarboxylated URM1 onto the uridine of tRNAs at wobble position.</text>
</comment>
<dbReference type="GO" id="GO:0016779">
    <property type="term" value="F:nucleotidyltransferase activity"/>
    <property type="evidence" value="ECO:0007669"/>
    <property type="project" value="UniProtKB-UniRule"/>
</dbReference>
<sequence>MCSSTNDSSSIDYSQMIKTESSPLNQLVCQKCNNEKAEVTLRKKDVYCNGCFLISATHKFRATLGRSKIVRPSDTILVGHNGQAGSTALLNLIKAGMDESVHKRLIFNVKLLYIDDGLIMGQSMAERQIKLTNIYKQVEALGFPAYGIVISEAMSSDNLSISFLEDKTRLNDQSKGDEELLKMWNKLTDETCKKDFLLKLREKVMVMAAKILKCQKIFLADDSTSLAIAILSNVALGRGAHLSSDCGFIDNRHKDVMILRPMRDFSRQELYYYLRIRDIKCIDEEELKDNLHPSIQKLTGKFVRNLEDEFSGTVSTIFRTGEKIVTGKENNRNNISTEQVCAFCNGCLDTIPIDGFTSSIDAKNFSKIVSAESANAEWNLAKLMKISPENKKNVQEYSCQDCRCNNMQALNHNIEYEQIRHLLCYACQSIFNDNFTLHELPFYVVKSVSRKLRLEDIAGEIQKFLL</sequence>
<comment type="pathway">
    <text evidence="3">tRNA modification; 5-methoxycarbonylmethyl-2-thiouridine-tRNA biosynthesis.</text>
</comment>
<dbReference type="GO" id="GO:0000049">
    <property type="term" value="F:tRNA binding"/>
    <property type="evidence" value="ECO:0007669"/>
    <property type="project" value="InterPro"/>
</dbReference>
<evidence type="ECO:0000256" key="3">
    <source>
        <dbReference type="HAMAP-Rule" id="MF_03054"/>
    </source>
</evidence>
<dbReference type="PANTHER" id="PTHR20882">
    <property type="entry name" value="CYTOPLASMIC TRNA 2-THIOLATION PROTEIN 2"/>
    <property type="match status" value="1"/>
</dbReference>
<dbReference type="AlphaFoldDB" id="A0A0C9RFS3"/>
<dbReference type="UniPathway" id="UPA00988"/>
<dbReference type="PANTHER" id="PTHR20882:SF14">
    <property type="entry name" value="CYTOPLASMIC TRNA 2-THIOLATION PROTEIN 2"/>
    <property type="match status" value="1"/>
</dbReference>
<proteinExistence type="inferred from homology"/>
<dbReference type="GO" id="GO:0016783">
    <property type="term" value="F:sulfurtransferase activity"/>
    <property type="evidence" value="ECO:0007669"/>
    <property type="project" value="TreeGrafter"/>
</dbReference>
<name>A0A0C9RFS3_9HYME</name>
<dbReference type="Pfam" id="PF10288">
    <property type="entry name" value="CTU2"/>
    <property type="match status" value="1"/>
</dbReference>
<keyword evidence="2 3" id="KW-0819">tRNA processing</keyword>
<dbReference type="InterPro" id="IPR014729">
    <property type="entry name" value="Rossmann-like_a/b/a_fold"/>
</dbReference>
<dbReference type="GO" id="GO:0032447">
    <property type="term" value="P:protein urmylation"/>
    <property type="evidence" value="ECO:0007669"/>
    <property type="project" value="UniProtKB-UniRule"/>
</dbReference>
<dbReference type="GO" id="GO:0002143">
    <property type="term" value="P:tRNA wobble position uridine thiolation"/>
    <property type="evidence" value="ECO:0007669"/>
    <property type="project" value="TreeGrafter"/>
</dbReference>